<feature type="compositionally biased region" description="Basic and acidic residues" evidence="1">
    <location>
        <begin position="80"/>
        <end position="93"/>
    </location>
</feature>
<gene>
    <name evidence="2" type="ORF">E4O86_10435</name>
</gene>
<feature type="region of interest" description="Disordered" evidence="1">
    <location>
        <begin position="235"/>
        <end position="254"/>
    </location>
</feature>
<dbReference type="OrthoDB" id="7161229at2"/>
<dbReference type="AlphaFoldDB" id="A0A964WTK9"/>
<sequence length="363" mass="38307">MRVGLGVSIAGHLAILAIGFVAFPEARPFTVDPIEALPVELVTVSDKTDLLQGDKKAEKAPDEKPQPKATVKAPQPAPKAAEKPAEKIVEAAREPAPPPPPEPAPKVAEKPPAPPPPAEPEPKPVRDVMKEARPEPPKPKQLAALPKPPEEPAPKAAEPKPAEAKPEPEPAAAAEAPQPPAAPPRSRPAPPKQMAEAKPQPAKPATPEKPKVVAEAKPDKPKFDTNDIAALLNKQEAQGGGDPNPRPEPQTLGSIDGRAEAAMTQSEIEALKAMLYRCWNPPRGVREAGSLSVTVAISLLPDGSLASAPRVVSGVFDSLSQIAAESALRAVQVCAPYTILPSNKYEAWRQIEFTFDPREMLGG</sequence>
<feature type="compositionally biased region" description="Basic and acidic residues" evidence="1">
    <location>
        <begin position="206"/>
        <end position="224"/>
    </location>
</feature>
<dbReference type="EMBL" id="SPKJ01000029">
    <property type="protein sequence ID" value="MYZ48127.1"/>
    <property type="molecule type" value="Genomic_DNA"/>
</dbReference>
<feature type="compositionally biased region" description="Pro residues" evidence="1">
    <location>
        <begin position="95"/>
        <end position="104"/>
    </location>
</feature>
<organism evidence="2 3">
    <name type="scientific">Propylenella binzhouense</name>
    <dbReference type="NCBI Taxonomy" id="2555902"/>
    <lineage>
        <taxon>Bacteria</taxon>
        <taxon>Pseudomonadati</taxon>
        <taxon>Pseudomonadota</taxon>
        <taxon>Alphaproteobacteria</taxon>
        <taxon>Hyphomicrobiales</taxon>
        <taxon>Propylenellaceae</taxon>
        <taxon>Propylenella</taxon>
    </lineage>
</organism>
<feature type="compositionally biased region" description="Basic and acidic residues" evidence="1">
    <location>
        <begin position="48"/>
        <end position="66"/>
    </location>
</feature>
<proteinExistence type="predicted"/>
<evidence type="ECO:0000313" key="3">
    <source>
        <dbReference type="Proteomes" id="UP000773614"/>
    </source>
</evidence>
<evidence type="ECO:0000313" key="2">
    <source>
        <dbReference type="EMBL" id="MYZ48127.1"/>
    </source>
</evidence>
<feature type="compositionally biased region" description="Basic and acidic residues" evidence="1">
    <location>
        <begin position="120"/>
        <end position="138"/>
    </location>
</feature>
<feature type="region of interest" description="Disordered" evidence="1">
    <location>
        <begin position="48"/>
        <end position="224"/>
    </location>
</feature>
<dbReference type="RefSeq" id="WP_161140476.1">
    <property type="nucleotide sequence ID" value="NZ_SPKJ01000029.1"/>
</dbReference>
<accession>A0A964WTK9</accession>
<name>A0A964WTK9_9HYPH</name>
<evidence type="ECO:0000256" key="1">
    <source>
        <dbReference type="SAM" id="MobiDB-lite"/>
    </source>
</evidence>
<reference evidence="2" key="1">
    <citation type="submission" date="2019-03" db="EMBL/GenBank/DDBJ databases">
        <title>Afifella sp. nov., isolated from activated sludge.</title>
        <authorList>
            <person name="Li Q."/>
            <person name="Liu Y."/>
        </authorList>
    </citation>
    <scope>NUCLEOTIDE SEQUENCE</scope>
    <source>
        <strain evidence="2">L72</strain>
    </source>
</reference>
<dbReference type="SUPFAM" id="SSF74653">
    <property type="entry name" value="TolA/TonB C-terminal domain"/>
    <property type="match status" value="1"/>
</dbReference>
<dbReference type="Proteomes" id="UP000773614">
    <property type="component" value="Unassembled WGS sequence"/>
</dbReference>
<protein>
    <submittedName>
        <fullName evidence="2">Cell envelope biogenesis protein TolA</fullName>
    </submittedName>
</protein>
<comment type="caution">
    <text evidence="2">The sequence shown here is derived from an EMBL/GenBank/DDBJ whole genome shotgun (WGS) entry which is preliminary data.</text>
</comment>
<dbReference type="Gene3D" id="3.30.1150.10">
    <property type="match status" value="1"/>
</dbReference>
<feature type="compositionally biased region" description="Pro residues" evidence="1">
    <location>
        <begin position="177"/>
        <end position="191"/>
    </location>
</feature>
<feature type="compositionally biased region" description="Basic and acidic residues" evidence="1">
    <location>
        <begin position="148"/>
        <end position="168"/>
    </location>
</feature>
<keyword evidence="3" id="KW-1185">Reference proteome</keyword>